<comment type="caution">
    <text evidence="3">The sequence shown here is derived from an EMBL/GenBank/DDBJ whole genome shotgun (WGS) entry which is preliminary data.</text>
</comment>
<dbReference type="Gene3D" id="3.40.50.720">
    <property type="entry name" value="NAD(P)-binding Rossmann-like Domain"/>
    <property type="match status" value="1"/>
</dbReference>
<dbReference type="RefSeq" id="WP_080318658.1">
    <property type="nucleotide sequence ID" value="NZ_MTBC01000004.1"/>
</dbReference>
<sequence>MTHEFKKIIAAYKEKHTMGVTCVLASVVGLEGSSYRRPGVRMLLAANGKIVGAVSGGCIEKEVAVQAVSVFKTGIPKVITYDGRYRLGCEGILQILIEPFAPTVEGLHKIEAVLRSRDYLEIHSYYLPEFKEDSAFGSTVVLAEEQIPLGNTLVDPKDLNCFKQKLAPCFRLLIIGGEHDAVKLSEFATLTGWEVTVVVDPRDAKHISDFPGAIKLIETDAAALEVSIDKQTAVVLMTHSFSKDLSYLIKLKDCFPAYFGLLGPAKRRENLFAELWEQQPNISEDFMAQIKGPAGLDLGAETPEEICLSILSEILTVIRRKDAKPLLQKKDRIHL</sequence>
<dbReference type="InterPro" id="IPR027051">
    <property type="entry name" value="XdhC_Rossmann_dom"/>
</dbReference>
<dbReference type="EMBL" id="MTBC01000004">
    <property type="protein sequence ID" value="OQD42845.1"/>
    <property type="molecule type" value="Genomic_DNA"/>
</dbReference>
<dbReference type="Pfam" id="PF02625">
    <property type="entry name" value="XdhC_CoxI"/>
    <property type="match status" value="1"/>
</dbReference>
<evidence type="ECO:0000313" key="3">
    <source>
        <dbReference type="EMBL" id="OQD42845.1"/>
    </source>
</evidence>
<dbReference type="AlphaFoldDB" id="A0A1V6LRQ2"/>
<keyword evidence="4" id="KW-1185">Reference proteome</keyword>
<reference evidence="3 4" key="1">
    <citation type="submission" date="2016-12" db="EMBL/GenBank/DDBJ databases">
        <authorList>
            <person name="Song W.-J."/>
            <person name="Kurnit D.M."/>
        </authorList>
    </citation>
    <scope>NUCLEOTIDE SEQUENCE [LARGE SCALE GENOMIC DNA]</scope>
    <source>
        <strain evidence="3 4">HSG9</strain>
    </source>
</reference>
<protein>
    <submittedName>
        <fullName evidence="3">XshC-Cox1-family protein</fullName>
    </submittedName>
</protein>
<name>A0A1V6LRQ2_9FLAO</name>
<dbReference type="InterPro" id="IPR052698">
    <property type="entry name" value="MoCofactor_Util/Proc"/>
</dbReference>
<feature type="domain" description="XdhC Rossmann" evidence="2">
    <location>
        <begin position="172"/>
        <end position="314"/>
    </location>
</feature>
<dbReference type="PANTHER" id="PTHR30388:SF4">
    <property type="entry name" value="MOLYBDENUM COFACTOR INSERTION CHAPERONE PAOD"/>
    <property type="match status" value="1"/>
</dbReference>
<feature type="domain" description="XdhC- CoxI" evidence="1">
    <location>
        <begin position="19"/>
        <end position="82"/>
    </location>
</feature>
<dbReference type="PANTHER" id="PTHR30388">
    <property type="entry name" value="ALDEHYDE OXIDOREDUCTASE MOLYBDENUM COFACTOR ASSEMBLY PROTEIN"/>
    <property type="match status" value="1"/>
</dbReference>
<evidence type="ECO:0000259" key="1">
    <source>
        <dbReference type="Pfam" id="PF02625"/>
    </source>
</evidence>
<proteinExistence type="predicted"/>
<gene>
    <name evidence="3" type="ORF">BUL40_07045</name>
</gene>
<dbReference type="Pfam" id="PF13478">
    <property type="entry name" value="XdhC_C"/>
    <property type="match status" value="1"/>
</dbReference>
<accession>A0A1V6LRQ2</accession>
<dbReference type="InterPro" id="IPR003777">
    <property type="entry name" value="XdhC_CoxI"/>
</dbReference>
<dbReference type="Proteomes" id="UP000191680">
    <property type="component" value="Unassembled WGS sequence"/>
</dbReference>
<evidence type="ECO:0000259" key="2">
    <source>
        <dbReference type="Pfam" id="PF13478"/>
    </source>
</evidence>
<organism evidence="3 4">
    <name type="scientific">Croceivirga radicis</name>
    <dbReference type="NCBI Taxonomy" id="1929488"/>
    <lineage>
        <taxon>Bacteria</taxon>
        <taxon>Pseudomonadati</taxon>
        <taxon>Bacteroidota</taxon>
        <taxon>Flavobacteriia</taxon>
        <taxon>Flavobacteriales</taxon>
        <taxon>Flavobacteriaceae</taxon>
        <taxon>Croceivirga</taxon>
    </lineage>
</organism>
<evidence type="ECO:0000313" key="4">
    <source>
        <dbReference type="Proteomes" id="UP000191680"/>
    </source>
</evidence>
<dbReference type="OrthoDB" id="9773039at2"/>